<organism evidence="1 6">
    <name type="scientific">Rotaria magnacalcarata</name>
    <dbReference type="NCBI Taxonomy" id="392030"/>
    <lineage>
        <taxon>Eukaryota</taxon>
        <taxon>Metazoa</taxon>
        <taxon>Spiralia</taxon>
        <taxon>Gnathifera</taxon>
        <taxon>Rotifera</taxon>
        <taxon>Eurotatoria</taxon>
        <taxon>Bdelloidea</taxon>
        <taxon>Philodinida</taxon>
        <taxon>Philodinidae</taxon>
        <taxon>Rotaria</taxon>
    </lineage>
</organism>
<dbReference type="Gene3D" id="4.10.1000.40">
    <property type="match status" value="2"/>
</dbReference>
<gene>
    <name evidence="4" type="ORF">OVN521_LOCUS15136</name>
    <name evidence="3" type="ORF">UXM345_LOCUS9953</name>
    <name evidence="2" type="ORF">WKI299_LOCUS11128</name>
    <name evidence="1" type="ORF">XDN619_LOCUS90</name>
</gene>
<evidence type="ECO:0008006" key="7">
    <source>
        <dbReference type="Google" id="ProtNLM"/>
    </source>
</evidence>
<accession>A0A816LFW0</accession>
<name>A0A816LFW0_9BILA</name>
<dbReference type="Proteomes" id="UP000663842">
    <property type="component" value="Unassembled WGS sequence"/>
</dbReference>
<dbReference type="EMBL" id="CAJNRF010004037">
    <property type="protein sequence ID" value="CAF2055442.1"/>
    <property type="molecule type" value="Genomic_DNA"/>
</dbReference>
<evidence type="ECO:0000313" key="1">
    <source>
        <dbReference type="EMBL" id="CAF1936399.1"/>
    </source>
</evidence>
<evidence type="ECO:0000313" key="4">
    <source>
        <dbReference type="EMBL" id="CAF4002576.1"/>
    </source>
</evidence>
<dbReference type="AlphaFoldDB" id="A0A816LFW0"/>
<evidence type="ECO:0000313" key="2">
    <source>
        <dbReference type="EMBL" id="CAF2055442.1"/>
    </source>
</evidence>
<proteinExistence type="predicted"/>
<dbReference type="Proteomes" id="UP000663856">
    <property type="component" value="Unassembled WGS sequence"/>
</dbReference>
<evidence type="ECO:0000313" key="6">
    <source>
        <dbReference type="Proteomes" id="UP000663887"/>
    </source>
</evidence>
<evidence type="ECO:0000313" key="3">
    <source>
        <dbReference type="EMBL" id="CAF3890087.1"/>
    </source>
</evidence>
<dbReference type="EMBL" id="CAJNRG010000005">
    <property type="protein sequence ID" value="CAF1936399.1"/>
    <property type="molecule type" value="Genomic_DNA"/>
</dbReference>
<reference evidence="1" key="1">
    <citation type="submission" date="2021-02" db="EMBL/GenBank/DDBJ databases">
        <authorList>
            <person name="Nowell W R."/>
        </authorList>
    </citation>
    <scope>NUCLEOTIDE SEQUENCE</scope>
</reference>
<evidence type="ECO:0000313" key="5">
    <source>
        <dbReference type="Proteomes" id="UP000663866"/>
    </source>
</evidence>
<dbReference type="Proteomes" id="UP000663866">
    <property type="component" value="Unassembled WGS sequence"/>
</dbReference>
<dbReference type="EMBL" id="CAJOBG010002375">
    <property type="protein sequence ID" value="CAF4002576.1"/>
    <property type="molecule type" value="Genomic_DNA"/>
</dbReference>
<keyword evidence="5" id="KW-1185">Reference proteome</keyword>
<protein>
    <recommendedName>
        <fullName evidence="7">Zinc finger CCCH domain-containing protein 14</fullName>
    </recommendedName>
</protein>
<comment type="caution">
    <text evidence="1">The sequence shown here is derived from an EMBL/GenBank/DDBJ whole genome shotgun (WGS) entry which is preliminary data.</text>
</comment>
<dbReference type="Proteomes" id="UP000663887">
    <property type="component" value="Unassembled WGS sequence"/>
</dbReference>
<sequence>MLSKTNNESTNDGGDTNHEQLVGLFEGVTISDATVGSFGGQDNACTSTTGSSSAIQAIESDSPDTTLRSQAQVQNDSLSYQKPACQYDLKCFNANCSLDHSPGWQVCRNGSNCKDFYCKAIHSYDRQKPCSYGRHCKKFRCKFMHPSSTFGECPAGTECRTWQCPARHSDTRLKDCPFGESCYNNACRRPHPPTRQVCSNGIECAEFYCRLKHPPGRVAYCEQSILCSNFYCADLQPP</sequence>
<dbReference type="EMBL" id="CAJOBF010000926">
    <property type="protein sequence ID" value="CAF3890087.1"/>
    <property type="molecule type" value="Genomic_DNA"/>
</dbReference>